<keyword evidence="4" id="KW-0496">Mitochondrion</keyword>
<dbReference type="AlphaFoldDB" id="A0AAW1HPW3"/>
<evidence type="ECO:0000256" key="2">
    <source>
        <dbReference type="ARBA" id="ARBA00005636"/>
    </source>
</evidence>
<evidence type="ECO:0000313" key="9">
    <source>
        <dbReference type="Proteomes" id="UP001443914"/>
    </source>
</evidence>
<keyword evidence="5" id="KW-0687">Ribonucleoprotein</keyword>
<dbReference type="Proteomes" id="UP001443914">
    <property type="component" value="Unassembled WGS sequence"/>
</dbReference>
<dbReference type="GO" id="GO:0003723">
    <property type="term" value="F:RNA binding"/>
    <property type="evidence" value="ECO:0007669"/>
    <property type="project" value="TreeGrafter"/>
</dbReference>
<dbReference type="Gene3D" id="2.40.50.140">
    <property type="entry name" value="Nucleic acid-binding proteins"/>
    <property type="match status" value="1"/>
</dbReference>
<dbReference type="PANTHER" id="PTHR13691">
    <property type="entry name" value="RIBOSOMAL PROTEIN L2"/>
    <property type="match status" value="1"/>
</dbReference>
<dbReference type="SUPFAM" id="SSF50249">
    <property type="entry name" value="Nucleic acid-binding proteins"/>
    <property type="match status" value="1"/>
</dbReference>
<comment type="caution">
    <text evidence="8">The sequence shown here is derived from an EMBL/GenBank/DDBJ whole genome shotgun (WGS) entry which is preliminary data.</text>
</comment>
<dbReference type="InterPro" id="IPR002171">
    <property type="entry name" value="Ribosomal_uL2"/>
</dbReference>
<evidence type="ECO:0000256" key="1">
    <source>
        <dbReference type="ARBA" id="ARBA00004173"/>
    </source>
</evidence>
<sequence length="277" mass="30575">MKWNSVTKPFKKLLYSHGGSTAGRNSAGRITIFHRGGGAKRLQRKIDMKRNTSSMGVVERIEYDPNRSSRVALVRWIEGVQPGNRRDGERDFDHPQKTIDPITATVAGQFPLACLASGVRVANPLNKEGNKLNSVKDVFVSAFGSQRAKNTSVSKLPRIAVSGARPEVFVPNRVEQAVDGENTFSLSDVQRWNKDSALWEHKLKPKASVLWSSFVKEEPVGLAQAAVDREMKSVGKSSKKGASMVDRTALTYILASNEMEPGKMVMNCALPKHSTRR</sequence>
<dbReference type="SMART" id="SM01383">
    <property type="entry name" value="Ribosomal_L2"/>
    <property type="match status" value="1"/>
</dbReference>
<gene>
    <name evidence="8" type="ORF">RND81_11G210800</name>
</gene>
<accession>A0AAW1HPW3</accession>
<comment type="similarity">
    <text evidence="2">Belongs to the universal ribosomal protein uL2 family.</text>
</comment>
<proteinExistence type="inferred from homology"/>
<dbReference type="Pfam" id="PF00181">
    <property type="entry name" value="Ribosomal_L2_N"/>
    <property type="match status" value="1"/>
</dbReference>
<evidence type="ECO:0000256" key="6">
    <source>
        <dbReference type="ARBA" id="ARBA00078513"/>
    </source>
</evidence>
<dbReference type="PANTHER" id="PTHR13691:SF72">
    <property type="entry name" value="EXPRESSED PROTEIN"/>
    <property type="match status" value="1"/>
</dbReference>
<evidence type="ECO:0000256" key="4">
    <source>
        <dbReference type="ARBA" id="ARBA00023128"/>
    </source>
</evidence>
<name>A0AAW1HPW3_SAPOF</name>
<dbReference type="GO" id="GO:0005762">
    <property type="term" value="C:mitochondrial large ribosomal subunit"/>
    <property type="evidence" value="ECO:0007669"/>
    <property type="project" value="TreeGrafter"/>
</dbReference>
<dbReference type="EMBL" id="JBDFQZ010000011">
    <property type="protein sequence ID" value="KAK9678432.1"/>
    <property type="molecule type" value="Genomic_DNA"/>
</dbReference>
<evidence type="ECO:0000313" key="8">
    <source>
        <dbReference type="EMBL" id="KAK9678432.1"/>
    </source>
</evidence>
<reference evidence="8" key="1">
    <citation type="submission" date="2024-03" db="EMBL/GenBank/DDBJ databases">
        <title>WGS assembly of Saponaria officinalis var. Norfolk2.</title>
        <authorList>
            <person name="Jenkins J."/>
            <person name="Shu S."/>
            <person name="Grimwood J."/>
            <person name="Barry K."/>
            <person name="Goodstein D."/>
            <person name="Schmutz J."/>
            <person name="Leebens-Mack J."/>
            <person name="Osbourn A."/>
        </authorList>
    </citation>
    <scope>NUCLEOTIDE SEQUENCE [LARGE SCALE GENOMIC DNA]</scope>
    <source>
        <strain evidence="8">JIC</strain>
    </source>
</reference>
<dbReference type="InterPro" id="IPR022666">
    <property type="entry name" value="Ribosomal_uL2_RNA-bd_dom"/>
</dbReference>
<comment type="subcellular location">
    <subcellularLocation>
        <location evidence="1">Mitochondrion</location>
    </subcellularLocation>
</comment>
<evidence type="ECO:0000256" key="5">
    <source>
        <dbReference type="ARBA" id="ARBA00023274"/>
    </source>
</evidence>
<dbReference type="GO" id="GO:0032543">
    <property type="term" value="P:mitochondrial translation"/>
    <property type="evidence" value="ECO:0007669"/>
    <property type="project" value="TreeGrafter"/>
</dbReference>
<keyword evidence="9" id="KW-1185">Reference proteome</keyword>
<dbReference type="GO" id="GO:0003735">
    <property type="term" value="F:structural constituent of ribosome"/>
    <property type="evidence" value="ECO:0007669"/>
    <property type="project" value="InterPro"/>
</dbReference>
<keyword evidence="3" id="KW-0689">Ribosomal protein</keyword>
<protein>
    <recommendedName>
        <fullName evidence="6">60S ribosomal protein L2, mitochondrial</fullName>
    </recommendedName>
</protein>
<dbReference type="InterPro" id="IPR012340">
    <property type="entry name" value="NA-bd_OB-fold"/>
</dbReference>
<dbReference type="FunFam" id="2.40.50.140:FF:000254">
    <property type="entry name" value="Ribosomal protein L2 mitochondrion"/>
    <property type="match status" value="1"/>
</dbReference>
<evidence type="ECO:0000256" key="3">
    <source>
        <dbReference type="ARBA" id="ARBA00022980"/>
    </source>
</evidence>
<evidence type="ECO:0000259" key="7">
    <source>
        <dbReference type="SMART" id="SM01383"/>
    </source>
</evidence>
<organism evidence="8 9">
    <name type="scientific">Saponaria officinalis</name>
    <name type="common">Common soapwort</name>
    <name type="synonym">Lychnis saponaria</name>
    <dbReference type="NCBI Taxonomy" id="3572"/>
    <lineage>
        <taxon>Eukaryota</taxon>
        <taxon>Viridiplantae</taxon>
        <taxon>Streptophyta</taxon>
        <taxon>Embryophyta</taxon>
        <taxon>Tracheophyta</taxon>
        <taxon>Spermatophyta</taxon>
        <taxon>Magnoliopsida</taxon>
        <taxon>eudicotyledons</taxon>
        <taxon>Gunneridae</taxon>
        <taxon>Pentapetalae</taxon>
        <taxon>Caryophyllales</taxon>
        <taxon>Caryophyllaceae</taxon>
        <taxon>Caryophylleae</taxon>
        <taxon>Saponaria</taxon>
    </lineage>
</organism>
<feature type="domain" description="Large ribosomal subunit protein uL2 RNA-binding" evidence="7">
    <location>
        <begin position="23"/>
        <end position="113"/>
    </location>
</feature>